<gene>
    <name evidence="1" type="ORF">RCOM_0019810</name>
</gene>
<sequence>MAACIFFDQMDTFLTVSGTGSTIRRGAPGRIPDVFYIARVKEMSMGRAGLIEAGSERCESHHQSEGEA</sequence>
<accession>B9T936</accession>
<dbReference type="Proteomes" id="UP000008311">
    <property type="component" value="Unassembled WGS sequence"/>
</dbReference>
<dbReference type="InParanoid" id="B9T936"/>
<evidence type="ECO:0000313" key="2">
    <source>
        <dbReference type="Proteomes" id="UP000008311"/>
    </source>
</evidence>
<name>B9T936_RICCO</name>
<protein>
    <submittedName>
        <fullName evidence="1">Uncharacterized protein</fullName>
    </submittedName>
</protein>
<proteinExistence type="predicted"/>
<keyword evidence="2" id="KW-1185">Reference proteome</keyword>
<organism evidence="1 2">
    <name type="scientific">Ricinus communis</name>
    <name type="common">Castor bean</name>
    <dbReference type="NCBI Taxonomy" id="3988"/>
    <lineage>
        <taxon>Eukaryota</taxon>
        <taxon>Viridiplantae</taxon>
        <taxon>Streptophyta</taxon>
        <taxon>Embryophyta</taxon>
        <taxon>Tracheophyta</taxon>
        <taxon>Spermatophyta</taxon>
        <taxon>Magnoliopsida</taxon>
        <taxon>eudicotyledons</taxon>
        <taxon>Gunneridae</taxon>
        <taxon>Pentapetalae</taxon>
        <taxon>rosids</taxon>
        <taxon>fabids</taxon>
        <taxon>Malpighiales</taxon>
        <taxon>Euphorbiaceae</taxon>
        <taxon>Acalyphoideae</taxon>
        <taxon>Acalypheae</taxon>
        <taxon>Ricinus</taxon>
    </lineage>
</organism>
<dbReference type="EMBL" id="EQ975283">
    <property type="protein sequence ID" value="EEF27634.1"/>
    <property type="molecule type" value="Genomic_DNA"/>
</dbReference>
<dbReference type="AlphaFoldDB" id="B9T936"/>
<evidence type="ECO:0000313" key="1">
    <source>
        <dbReference type="EMBL" id="EEF27634.1"/>
    </source>
</evidence>
<reference evidence="2" key="1">
    <citation type="journal article" date="2010" name="Nat. Biotechnol.">
        <title>Draft genome sequence of the oilseed species Ricinus communis.</title>
        <authorList>
            <person name="Chan A.P."/>
            <person name="Crabtree J."/>
            <person name="Zhao Q."/>
            <person name="Lorenzi H."/>
            <person name="Orvis J."/>
            <person name="Puiu D."/>
            <person name="Melake-Berhan A."/>
            <person name="Jones K.M."/>
            <person name="Redman J."/>
            <person name="Chen G."/>
            <person name="Cahoon E.B."/>
            <person name="Gedil M."/>
            <person name="Stanke M."/>
            <person name="Haas B.J."/>
            <person name="Wortman J.R."/>
            <person name="Fraser-Liggett C.M."/>
            <person name="Ravel J."/>
            <person name="Rabinowicz P.D."/>
        </authorList>
    </citation>
    <scope>NUCLEOTIDE SEQUENCE [LARGE SCALE GENOMIC DNA]</scope>
    <source>
        <strain evidence="2">cv. Hale</strain>
    </source>
</reference>